<accession>A0AAI9I2A1</accession>
<evidence type="ECO:0000313" key="6">
    <source>
        <dbReference type="EMBL" id="EMP9434118.1"/>
    </source>
</evidence>
<dbReference type="GO" id="GO:0005737">
    <property type="term" value="C:cytoplasm"/>
    <property type="evidence" value="ECO:0007669"/>
    <property type="project" value="TreeGrafter"/>
</dbReference>
<evidence type="ECO:0000256" key="3">
    <source>
        <dbReference type="ARBA" id="ARBA00023186"/>
    </source>
</evidence>
<dbReference type="Gene3D" id="1.10.8.60">
    <property type="match status" value="1"/>
</dbReference>
<dbReference type="InterPro" id="IPR001270">
    <property type="entry name" value="ClpA/B"/>
</dbReference>
<dbReference type="InterPro" id="IPR003959">
    <property type="entry name" value="ATPase_AAA_core"/>
</dbReference>
<dbReference type="GO" id="GO:0005524">
    <property type="term" value="F:ATP binding"/>
    <property type="evidence" value="ECO:0007669"/>
    <property type="project" value="UniProtKB-KW"/>
</dbReference>
<dbReference type="CDD" id="cd19499">
    <property type="entry name" value="RecA-like_ClpB_Hsp104-like"/>
    <property type="match status" value="1"/>
</dbReference>
<evidence type="ECO:0000259" key="5">
    <source>
        <dbReference type="SMART" id="SM01086"/>
    </source>
</evidence>
<sequence>MPFINDMLASNLQVKNTSSLKIEKGHFRFIFDPENVIENIEKTIIGQDEVLTQLKDILYCIKTNIFDPNRPLTTLLFLGPTGVGKTETVIALAKAINNGKAHYCRINMNTLSQDHYAASLSGAPPGYSGSKESYSLFDTDKIEGSYNTPGIVLFDEIEKASKSVIRTLLNILDTGELELANGQKTINFKNTIIIMTSNLGSKDILNEKQGITKLWSKKSYDNKIISLLEKQFDPEFINRIDRKISFKKITSEQAIKIIDMQLSNLNQRIVQYSINITLDVLAKVKINSMCDPRYGVRDIKRIFKIHIEPLVARAIFNNEHSKHIVLTVDNNQFIIKR</sequence>
<keyword evidence="6" id="KW-0378">Hydrolase</keyword>
<dbReference type="GO" id="GO:0034605">
    <property type="term" value="P:cellular response to heat"/>
    <property type="evidence" value="ECO:0007669"/>
    <property type="project" value="TreeGrafter"/>
</dbReference>
<evidence type="ECO:0000256" key="2">
    <source>
        <dbReference type="ARBA" id="ARBA00022840"/>
    </source>
</evidence>
<keyword evidence="3" id="KW-0143">Chaperone</keyword>
<dbReference type="PANTHER" id="PTHR11638">
    <property type="entry name" value="ATP-DEPENDENT CLP PROTEASE"/>
    <property type="match status" value="1"/>
</dbReference>
<keyword evidence="6" id="KW-0645">Protease</keyword>
<dbReference type="Pfam" id="PF07724">
    <property type="entry name" value="AAA_2"/>
    <property type="match status" value="1"/>
</dbReference>
<dbReference type="EMBL" id="AAZDVE040000029">
    <property type="protein sequence ID" value="EMP9434118.1"/>
    <property type="molecule type" value="Genomic_DNA"/>
</dbReference>
<dbReference type="AlphaFoldDB" id="A0AAI9I2A1"/>
<dbReference type="SUPFAM" id="SSF52540">
    <property type="entry name" value="P-loop containing nucleoside triphosphate hydrolases"/>
    <property type="match status" value="1"/>
</dbReference>
<dbReference type="InterPro" id="IPR050130">
    <property type="entry name" value="ClpA_ClpB"/>
</dbReference>
<gene>
    <name evidence="6" type="ORF">JRA39_003212</name>
</gene>
<dbReference type="GO" id="GO:0016887">
    <property type="term" value="F:ATP hydrolysis activity"/>
    <property type="evidence" value="ECO:0007669"/>
    <property type="project" value="InterPro"/>
</dbReference>
<dbReference type="Pfam" id="PF10431">
    <property type="entry name" value="ClpB_D2-small"/>
    <property type="match status" value="1"/>
</dbReference>
<organism evidence="6">
    <name type="scientific">Providencia stuartii</name>
    <dbReference type="NCBI Taxonomy" id="588"/>
    <lineage>
        <taxon>Bacteria</taxon>
        <taxon>Pseudomonadati</taxon>
        <taxon>Pseudomonadota</taxon>
        <taxon>Gammaproteobacteria</taxon>
        <taxon>Enterobacterales</taxon>
        <taxon>Morganellaceae</taxon>
        <taxon>Providencia</taxon>
    </lineage>
</organism>
<protein>
    <submittedName>
        <fullName evidence="6">ATP-dependent Clp protease ATP-binding subunit</fullName>
    </submittedName>
</protein>
<dbReference type="PANTHER" id="PTHR11638:SF18">
    <property type="entry name" value="HEAT SHOCK PROTEIN 104"/>
    <property type="match status" value="1"/>
</dbReference>
<dbReference type="Gene3D" id="3.40.50.300">
    <property type="entry name" value="P-loop containing nucleotide triphosphate hydrolases"/>
    <property type="match status" value="1"/>
</dbReference>
<comment type="caution">
    <text evidence="6">The sequence shown here is derived from an EMBL/GenBank/DDBJ whole genome shotgun (WGS) entry which is preliminary data.</text>
</comment>
<dbReference type="GO" id="GO:0008233">
    <property type="term" value="F:peptidase activity"/>
    <property type="evidence" value="ECO:0007669"/>
    <property type="project" value="UniProtKB-KW"/>
</dbReference>
<evidence type="ECO:0000256" key="1">
    <source>
        <dbReference type="ARBA" id="ARBA00022741"/>
    </source>
</evidence>
<dbReference type="InterPro" id="IPR019489">
    <property type="entry name" value="Clp_ATPase_C"/>
</dbReference>
<dbReference type="GO" id="GO:0006508">
    <property type="term" value="P:proteolysis"/>
    <property type="evidence" value="ECO:0007669"/>
    <property type="project" value="UniProtKB-KW"/>
</dbReference>
<feature type="domain" description="AAA+ ATPase" evidence="4">
    <location>
        <begin position="71"/>
        <end position="250"/>
    </location>
</feature>
<keyword evidence="2 6" id="KW-0067">ATP-binding</keyword>
<reference evidence="6" key="1">
    <citation type="submission" date="2024-02" db="EMBL/GenBank/DDBJ databases">
        <authorList>
            <consortium name="Clinical and Environmental Microbiology Branch: Whole genome sequencing antimicrobial resistance pathogens in the healthcare setting"/>
        </authorList>
    </citation>
    <scope>NUCLEOTIDE SEQUENCE</scope>
    <source>
        <strain evidence="6">2020GO-00142</strain>
    </source>
</reference>
<proteinExistence type="predicted"/>
<feature type="domain" description="Clp ATPase C-terminal" evidence="5">
    <location>
        <begin position="249"/>
        <end position="335"/>
    </location>
</feature>
<keyword evidence="1" id="KW-0547">Nucleotide-binding</keyword>
<name>A0AAI9I2A1_PROST</name>
<dbReference type="SMART" id="SM00382">
    <property type="entry name" value="AAA"/>
    <property type="match status" value="1"/>
</dbReference>
<dbReference type="PRINTS" id="PR00300">
    <property type="entry name" value="CLPPROTEASEA"/>
</dbReference>
<dbReference type="InterPro" id="IPR027417">
    <property type="entry name" value="P-loop_NTPase"/>
</dbReference>
<evidence type="ECO:0000259" key="4">
    <source>
        <dbReference type="SMART" id="SM00382"/>
    </source>
</evidence>
<dbReference type="InterPro" id="IPR003593">
    <property type="entry name" value="AAA+_ATPase"/>
</dbReference>
<dbReference type="SMART" id="SM01086">
    <property type="entry name" value="ClpB_D2-small"/>
    <property type="match status" value="1"/>
</dbReference>